<evidence type="ECO:0000313" key="6">
    <source>
        <dbReference type="EMBL" id="HGG01640.1"/>
    </source>
</evidence>
<evidence type="ECO:0000256" key="3">
    <source>
        <dbReference type="ARBA" id="ARBA00022884"/>
    </source>
</evidence>
<proteinExistence type="inferred from homology"/>
<keyword evidence="4" id="KW-0051">Antiviral defense</keyword>
<dbReference type="InterPro" id="IPR040932">
    <property type="entry name" value="Csm4_C"/>
</dbReference>
<reference evidence="6" key="1">
    <citation type="journal article" date="2020" name="mSystems">
        <title>Genome- and Community-Level Interaction Insights into Carbon Utilization and Element Cycling Functions of Hydrothermarchaeota in Hydrothermal Sediment.</title>
        <authorList>
            <person name="Zhou Z."/>
            <person name="Liu Y."/>
            <person name="Xu W."/>
            <person name="Pan J."/>
            <person name="Luo Z.H."/>
            <person name="Li M."/>
        </authorList>
    </citation>
    <scope>NUCLEOTIDE SEQUENCE [LARGE SCALE GENOMIC DNA]</scope>
    <source>
        <strain evidence="6">SpSt-374</strain>
    </source>
</reference>
<comment type="similarity">
    <text evidence="1">Belongs to the CRISPR-associated Csm4 family.</text>
</comment>
<dbReference type="InterPro" id="IPR005510">
    <property type="entry name" value="Csm4"/>
</dbReference>
<evidence type="ECO:0000256" key="2">
    <source>
        <dbReference type="ARBA" id="ARBA00016109"/>
    </source>
</evidence>
<name>A0A7C3ZHX7_9CYAN</name>
<dbReference type="Pfam" id="PF17953">
    <property type="entry name" value="Csm4_C"/>
    <property type="match status" value="1"/>
</dbReference>
<evidence type="ECO:0000259" key="5">
    <source>
        <dbReference type="Pfam" id="PF17953"/>
    </source>
</evidence>
<protein>
    <recommendedName>
        <fullName evidence="2">CRISPR system Cms protein Csm4</fullName>
    </recommendedName>
</protein>
<dbReference type="GO" id="GO:0003723">
    <property type="term" value="F:RNA binding"/>
    <property type="evidence" value="ECO:0007669"/>
    <property type="project" value="UniProtKB-KW"/>
</dbReference>
<evidence type="ECO:0000256" key="4">
    <source>
        <dbReference type="ARBA" id="ARBA00023118"/>
    </source>
</evidence>
<gene>
    <name evidence="6" type="primary">csm4</name>
    <name evidence="6" type="ORF">ENR15_13570</name>
</gene>
<dbReference type="NCBIfam" id="TIGR01903">
    <property type="entry name" value="cas5_csm4"/>
    <property type="match status" value="1"/>
</dbReference>
<dbReference type="AlphaFoldDB" id="A0A7C3ZHX7"/>
<dbReference type="EMBL" id="DSPX01000133">
    <property type="protein sequence ID" value="HGG01640.1"/>
    <property type="molecule type" value="Genomic_DNA"/>
</dbReference>
<dbReference type="GO" id="GO:0051607">
    <property type="term" value="P:defense response to virus"/>
    <property type="evidence" value="ECO:0007669"/>
    <property type="project" value="UniProtKB-KW"/>
</dbReference>
<accession>A0A7C3ZHX7</accession>
<keyword evidence="3" id="KW-0694">RNA-binding</keyword>
<evidence type="ECO:0000256" key="1">
    <source>
        <dbReference type="ARBA" id="ARBA00005772"/>
    </source>
</evidence>
<organism evidence="6">
    <name type="scientific">Planktothricoides sp. SpSt-374</name>
    <dbReference type="NCBI Taxonomy" id="2282167"/>
    <lineage>
        <taxon>Bacteria</taxon>
        <taxon>Bacillati</taxon>
        <taxon>Cyanobacteriota</taxon>
        <taxon>Cyanophyceae</taxon>
        <taxon>Oscillatoriophycideae</taxon>
        <taxon>Oscillatoriales</taxon>
        <taxon>Oscillatoriaceae</taxon>
        <taxon>Planktothricoides</taxon>
    </lineage>
</organism>
<comment type="caution">
    <text evidence="6">The sequence shown here is derived from an EMBL/GenBank/DDBJ whole genome shotgun (WGS) entry which is preliminary data.</text>
</comment>
<sequence length="356" mass="41243">MKEEWRLVKLKFGRSPAHFGEVGIGMEETGTQVASDTLFSAVMTAYARLYGGNDIAELLGQFPSEKSPQHQPPFRFSSTFIYRQTGDRDIYYLPRPQKFPVNYPYEDVQFFKTYKKLSYLPLEVWQKWYQREGFTEADKEELIRETEKPESSVWLREQGTFDYQKAFQTGLQPKVAVDRITAATNFYHIKLVQFQWEQNGQEITSLSGLYFLLCFPERNKELESKLEAAFHLLGEEGLGGDRSSGLGRFEVEWLSLPEPWQKIVNFTQTTHQCLISLFWDIDLPDNFLAESSYEIKPRGGWLSGQQLRRQMVRMFAEGSVLREVPPGKLADVTPTEYKPHPIYRSGISLSLPIRLS</sequence>
<feature type="domain" description="Csm4 C-terminal" evidence="5">
    <location>
        <begin position="268"/>
        <end position="353"/>
    </location>
</feature>